<dbReference type="PROSITE" id="PS51257">
    <property type="entry name" value="PROKAR_LIPOPROTEIN"/>
    <property type="match status" value="1"/>
</dbReference>
<name>A0A8J3Z649_9ACTN</name>
<feature type="signal peptide" evidence="1">
    <location>
        <begin position="1"/>
        <end position="20"/>
    </location>
</feature>
<sequence>MRRRSALAALLAVPAGVATAGCDDDDPAPVRRLVIAGGPPDTAYSRLGGVLVDAARKRWKIPAELLPTDGSVDNVRSLMDGAADLAFTTVDVAAAAQQGDRPFGVARPIAALASLYDDYLHIVVRKGEGINRLDDLAGRKVSTGPSNSAVDILADRLLKATKFTTDLRPVTADHHHEASVAADLLEKRSIDAFFTIGALPDDLVTGLDARVLIQLLPVEDETTTLAERAGEYFVTRSVPANTYGTAPEVVTLGVRTILVVRRAVADEVAYGFVRLLYDARGALRRVHSEAKRLDERSGLTTYPIDLHPGVTRYYREAKLLA</sequence>
<protein>
    <submittedName>
        <fullName evidence="2">C4-dicarboxylate ABC transporter substrate-binding protein</fullName>
    </submittedName>
</protein>
<dbReference type="PANTHER" id="PTHR42941">
    <property type="entry name" value="SLL1037 PROTEIN"/>
    <property type="match status" value="1"/>
</dbReference>
<keyword evidence="3" id="KW-1185">Reference proteome</keyword>
<dbReference type="NCBIfam" id="TIGR02122">
    <property type="entry name" value="TRAP_TAXI"/>
    <property type="match status" value="1"/>
</dbReference>
<reference evidence="2" key="1">
    <citation type="submission" date="2021-01" db="EMBL/GenBank/DDBJ databases">
        <title>Whole genome shotgun sequence of Virgisporangium aurantiacum NBRC 16421.</title>
        <authorList>
            <person name="Komaki H."/>
            <person name="Tamura T."/>
        </authorList>
    </citation>
    <scope>NUCLEOTIDE SEQUENCE</scope>
    <source>
        <strain evidence="2">NBRC 16421</strain>
    </source>
</reference>
<comment type="caution">
    <text evidence="2">The sequence shown here is derived from an EMBL/GenBank/DDBJ whole genome shotgun (WGS) entry which is preliminary data.</text>
</comment>
<organism evidence="2 3">
    <name type="scientific">Virgisporangium aurantiacum</name>
    <dbReference type="NCBI Taxonomy" id="175570"/>
    <lineage>
        <taxon>Bacteria</taxon>
        <taxon>Bacillati</taxon>
        <taxon>Actinomycetota</taxon>
        <taxon>Actinomycetes</taxon>
        <taxon>Micromonosporales</taxon>
        <taxon>Micromonosporaceae</taxon>
        <taxon>Virgisporangium</taxon>
    </lineage>
</organism>
<accession>A0A8J3Z649</accession>
<evidence type="ECO:0000256" key="1">
    <source>
        <dbReference type="SAM" id="SignalP"/>
    </source>
</evidence>
<dbReference type="PANTHER" id="PTHR42941:SF1">
    <property type="entry name" value="SLL1037 PROTEIN"/>
    <property type="match status" value="1"/>
</dbReference>
<dbReference type="InterPro" id="IPR011852">
    <property type="entry name" value="TRAP_TAXI"/>
</dbReference>
<gene>
    <name evidence="2" type="ORF">Vau01_034660</name>
</gene>
<keyword evidence="1" id="KW-0732">Signal</keyword>
<feature type="chain" id="PRO_5035329264" evidence="1">
    <location>
        <begin position="21"/>
        <end position="321"/>
    </location>
</feature>
<dbReference type="AlphaFoldDB" id="A0A8J3Z649"/>
<dbReference type="Proteomes" id="UP000612585">
    <property type="component" value="Unassembled WGS sequence"/>
</dbReference>
<dbReference type="SUPFAM" id="SSF53850">
    <property type="entry name" value="Periplasmic binding protein-like II"/>
    <property type="match status" value="1"/>
</dbReference>
<dbReference type="Pfam" id="PF16868">
    <property type="entry name" value="NMT1_3"/>
    <property type="match status" value="1"/>
</dbReference>
<dbReference type="Gene3D" id="3.40.190.10">
    <property type="entry name" value="Periplasmic binding protein-like II"/>
    <property type="match status" value="2"/>
</dbReference>
<dbReference type="RefSeq" id="WP_203993503.1">
    <property type="nucleotide sequence ID" value="NZ_BOPG01000023.1"/>
</dbReference>
<dbReference type="EMBL" id="BOPG01000023">
    <property type="protein sequence ID" value="GIJ55950.1"/>
    <property type="molecule type" value="Genomic_DNA"/>
</dbReference>
<proteinExistence type="predicted"/>
<evidence type="ECO:0000313" key="3">
    <source>
        <dbReference type="Proteomes" id="UP000612585"/>
    </source>
</evidence>
<evidence type="ECO:0000313" key="2">
    <source>
        <dbReference type="EMBL" id="GIJ55950.1"/>
    </source>
</evidence>